<evidence type="ECO:0000313" key="1">
    <source>
        <dbReference type="EMBL" id="KAK0395969.1"/>
    </source>
</evidence>
<proteinExistence type="predicted"/>
<dbReference type="Proteomes" id="UP001175271">
    <property type="component" value="Unassembled WGS sequence"/>
</dbReference>
<organism evidence="1 2">
    <name type="scientific">Steinernema hermaphroditum</name>
    <dbReference type="NCBI Taxonomy" id="289476"/>
    <lineage>
        <taxon>Eukaryota</taxon>
        <taxon>Metazoa</taxon>
        <taxon>Ecdysozoa</taxon>
        <taxon>Nematoda</taxon>
        <taxon>Chromadorea</taxon>
        <taxon>Rhabditida</taxon>
        <taxon>Tylenchina</taxon>
        <taxon>Panagrolaimomorpha</taxon>
        <taxon>Strongyloidoidea</taxon>
        <taxon>Steinernematidae</taxon>
        <taxon>Steinernema</taxon>
    </lineage>
</organism>
<keyword evidence="2" id="KW-1185">Reference proteome</keyword>
<comment type="caution">
    <text evidence="1">The sequence shown here is derived from an EMBL/GenBank/DDBJ whole genome shotgun (WGS) entry which is preliminary data.</text>
</comment>
<accession>A0AA39GZD4</accession>
<gene>
    <name evidence="1" type="ORF">QR680_001511</name>
</gene>
<reference evidence="1" key="1">
    <citation type="submission" date="2023-06" db="EMBL/GenBank/DDBJ databases">
        <title>Genomic analysis of the entomopathogenic nematode Steinernema hermaphroditum.</title>
        <authorList>
            <person name="Schwarz E.M."/>
            <person name="Heppert J.K."/>
            <person name="Baniya A."/>
            <person name="Schwartz H.T."/>
            <person name="Tan C.-H."/>
            <person name="Antoshechkin I."/>
            <person name="Sternberg P.W."/>
            <person name="Goodrich-Blair H."/>
            <person name="Dillman A.R."/>
        </authorList>
    </citation>
    <scope>NUCLEOTIDE SEQUENCE</scope>
    <source>
        <strain evidence="1">PS9179</strain>
        <tissue evidence="1">Whole animal</tissue>
    </source>
</reference>
<dbReference type="EMBL" id="JAUCMV010000005">
    <property type="protein sequence ID" value="KAK0395969.1"/>
    <property type="molecule type" value="Genomic_DNA"/>
</dbReference>
<name>A0AA39GZD4_9BILA</name>
<evidence type="ECO:0000313" key="2">
    <source>
        <dbReference type="Proteomes" id="UP001175271"/>
    </source>
</evidence>
<protein>
    <submittedName>
        <fullName evidence="1">Uncharacterized protein</fullName>
    </submittedName>
</protein>
<dbReference type="AlphaFoldDB" id="A0AA39GZD4"/>
<sequence length="310" mass="34980">MYGTVHPAAINYSHVRGLSECGTWKSTDSSTSHSPKTPKSSCSFYACHLTILTAFKGDEMDYASRAQVAEALEQCDEQNMLSMINFITESDGAAAATLENNACKAFSCTKEDLCKVDLDEKVDILIELWDKLSSQIIPTARAMLYPLKTFNSSFDISRCMLTYFRDRVLLKVLSQSRYRNASLQAMLFTVLLETADNSENYHNMQQIASFLMSDEPSPRRHSSYSICSKRSRGGSVSSSWDSGYAEELFPLENMNCARIRKARNSEPCTSLYERRSSLRPNPTKARARTLPTKTVQWEDQLFDESTVVYV</sequence>